<dbReference type="Proteomes" id="UP000247515">
    <property type="component" value="Unassembled WGS sequence"/>
</dbReference>
<reference evidence="2 3" key="1">
    <citation type="submission" date="2018-05" db="EMBL/GenBank/DDBJ databases">
        <title>Genomic Encyclopedia of Type Strains, Phase IV (KMG-V): Genome sequencing to study the core and pangenomes of soil and plant-associated prokaryotes.</title>
        <authorList>
            <person name="Whitman W."/>
        </authorList>
    </citation>
    <scope>NUCLEOTIDE SEQUENCE [LARGE SCALE GENOMIC DNA]</scope>
    <source>
        <strain evidence="2 3">SIr-6563</strain>
    </source>
</reference>
<evidence type="ECO:0008006" key="4">
    <source>
        <dbReference type="Google" id="ProtNLM"/>
    </source>
</evidence>
<accession>A0ABX5MJ47</accession>
<gene>
    <name evidence="2" type="ORF">C7400_13216</name>
</gene>
<keyword evidence="3" id="KW-1185">Reference proteome</keyword>
<feature type="transmembrane region" description="Helical" evidence="1">
    <location>
        <begin position="152"/>
        <end position="171"/>
    </location>
</feature>
<sequence>MAVHALESILLYFVLPLWIAAGFADWVCHRTTRIERTTGTRESIFHLAMLAEVGLPLLAALFFEVNALLFALMLLALAAHEATAFWDVSLATHSERPVNAFEQHVHSFLELLPLVAILCLVALHPPQFLALFQAGPAAPVFAVVPKQNPLSARYVVVLLTATLLFDVLPFCEELVRCLRAQKKTPGRLQ</sequence>
<comment type="caution">
    <text evidence="2">The sequence shown here is derived from an EMBL/GenBank/DDBJ whole genome shotgun (WGS) entry which is preliminary data.</text>
</comment>
<feature type="transmembrane region" description="Helical" evidence="1">
    <location>
        <begin position="6"/>
        <end position="24"/>
    </location>
</feature>
<dbReference type="EMBL" id="QJJV01000032">
    <property type="protein sequence ID" value="PXX07037.1"/>
    <property type="molecule type" value="Genomic_DNA"/>
</dbReference>
<evidence type="ECO:0000313" key="2">
    <source>
        <dbReference type="EMBL" id="PXX07037.1"/>
    </source>
</evidence>
<feature type="transmembrane region" description="Helical" evidence="1">
    <location>
        <begin position="69"/>
        <end position="90"/>
    </location>
</feature>
<feature type="transmembrane region" description="Helical" evidence="1">
    <location>
        <begin position="111"/>
        <end position="132"/>
    </location>
</feature>
<protein>
    <recommendedName>
        <fullName evidence="4">Diguanylate cyclase</fullName>
    </recommendedName>
</protein>
<evidence type="ECO:0000256" key="1">
    <source>
        <dbReference type="SAM" id="Phobius"/>
    </source>
</evidence>
<proteinExistence type="predicted"/>
<organism evidence="2 3">
    <name type="scientific">Paraburkholderia tropica</name>
    <dbReference type="NCBI Taxonomy" id="92647"/>
    <lineage>
        <taxon>Bacteria</taxon>
        <taxon>Pseudomonadati</taxon>
        <taxon>Pseudomonadota</taxon>
        <taxon>Betaproteobacteria</taxon>
        <taxon>Burkholderiales</taxon>
        <taxon>Burkholderiaceae</taxon>
        <taxon>Paraburkholderia</taxon>
    </lineage>
</organism>
<evidence type="ECO:0000313" key="3">
    <source>
        <dbReference type="Proteomes" id="UP000247515"/>
    </source>
</evidence>
<keyword evidence="1" id="KW-1133">Transmembrane helix</keyword>
<keyword evidence="1" id="KW-0472">Membrane</keyword>
<dbReference type="RefSeq" id="WP_110329465.1">
    <property type="nucleotide sequence ID" value="NZ_JBBBEG010000033.1"/>
</dbReference>
<feature type="transmembrane region" description="Helical" evidence="1">
    <location>
        <begin position="44"/>
        <end position="63"/>
    </location>
</feature>
<keyword evidence="1" id="KW-0812">Transmembrane</keyword>
<name>A0ABX5MJ47_9BURK</name>